<comment type="caution">
    <text evidence="11">The sequence shown here is derived from an EMBL/GenBank/DDBJ whole genome shotgun (WGS) entry which is preliminary data.</text>
</comment>
<evidence type="ECO:0000256" key="4">
    <source>
        <dbReference type="ARBA" id="ARBA00022741"/>
    </source>
</evidence>
<comment type="catalytic activity">
    <reaction evidence="8">
        <text>L-seryl-[protein] + ATP = O-phospho-L-seryl-[protein] + ADP + H(+)</text>
        <dbReference type="Rhea" id="RHEA:17989"/>
        <dbReference type="Rhea" id="RHEA-COMP:9863"/>
        <dbReference type="Rhea" id="RHEA-COMP:11604"/>
        <dbReference type="ChEBI" id="CHEBI:15378"/>
        <dbReference type="ChEBI" id="CHEBI:29999"/>
        <dbReference type="ChEBI" id="CHEBI:30616"/>
        <dbReference type="ChEBI" id="CHEBI:83421"/>
        <dbReference type="ChEBI" id="CHEBI:456216"/>
        <dbReference type="EC" id="2.7.11.1"/>
    </reaction>
</comment>
<feature type="domain" description="Protein kinase" evidence="10">
    <location>
        <begin position="53"/>
        <end position="466"/>
    </location>
</feature>
<dbReference type="PROSITE" id="PS00107">
    <property type="entry name" value="PROTEIN_KINASE_ATP"/>
    <property type="match status" value="1"/>
</dbReference>
<evidence type="ECO:0000313" key="12">
    <source>
        <dbReference type="Proteomes" id="UP000076874"/>
    </source>
</evidence>
<dbReference type="GO" id="GO:0000245">
    <property type="term" value="P:spliceosomal complex assembly"/>
    <property type="evidence" value="ECO:0007669"/>
    <property type="project" value="TreeGrafter"/>
</dbReference>
<evidence type="ECO:0000256" key="2">
    <source>
        <dbReference type="ARBA" id="ARBA00022527"/>
    </source>
</evidence>
<evidence type="ECO:0000256" key="8">
    <source>
        <dbReference type="ARBA" id="ARBA00048679"/>
    </source>
</evidence>
<dbReference type="InterPro" id="IPR017441">
    <property type="entry name" value="Protein_kinase_ATP_BS"/>
</dbReference>
<reference evidence="11 12" key="1">
    <citation type="journal article" date="2016" name="Genome Biol. Evol.">
        <title>Divergent and convergent evolution of fungal pathogenicity.</title>
        <authorList>
            <person name="Shang Y."/>
            <person name="Xiao G."/>
            <person name="Zheng P."/>
            <person name="Cen K."/>
            <person name="Zhan S."/>
            <person name="Wang C."/>
        </authorList>
    </citation>
    <scope>NUCLEOTIDE SEQUENCE [LARGE SCALE GENOMIC DNA]</scope>
    <source>
        <strain evidence="11 12">RCEF 264</strain>
    </source>
</reference>
<dbReference type="EMBL" id="AZHD01000010">
    <property type="protein sequence ID" value="OAA59695.1"/>
    <property type="molecule type" value="Genomic_DNA"/>
</dbReference>
<name>A0A167SK54_9HYPO</name>
<feature type="binding site" evidence="9">
    <location>
        <position position="87"/>
    </location>
    <ligand>
        <name>ATP</name>
        <dbReference type="ChEBI" id="CHEBI:30616"/>
    </ligand>
</feature>
<dbReference type="OrthoDB" id="5979581at2759"/>
<dbReference type="SMART" id="SM00220">
    <property type="entry name" value="S_TKc"/>
    <property type="match status" value="1"/>
</dbReference>
<evidence type="ECO:0000256" key="9">
    <source>
        <dbReference type="PROSITE-ProRule" id="PRU10141"/>
    </source>
</evidence>
<evidence type="ECO:0000256" key="1">
    <source>
        <dbReference type="ARBA" id="ARBA00012513"/>
    </source>
</evidence>
<dbReference type="Pfam" id="PF00069">
    <property type="entry name" value="Pkinase"/>
    <property type="match status" value="2"/>
</dbReference>
<dbReference type="GO" id="GO:0004674">
    <property type="term" value="F:protein serine/threonine kinase activity"/>
    <property type="evidence" value="ECO:0007669"/>
    <property type="project" value="UniProtKB-KW"/>
</dbReference>
<comment type="catalytic activity">
    <reaction evidence="7">
        <text>L-threonyl-[protein] + ATP = O-phospho-L-threonyl-[protein] + ADP + H(+)</text>
        <dbReference type="Rhea" id="RHEA:46608"/>
        <dbReference type="Rhea" id="RHEA-COMP:11060"/>
        <dbReference type="Rhea" id="RHEA-COMP:11605"/>
        <dbReference type="ChEBI" id="CHEBI:15378"/>
        <dbReference type="ChEBI" id="CHEBI:30013"/>
        <dbReference type="ChEBI" id="CHEBI:30616"/>
        <dbReference type="ChEBI" id="CHEBI:61977"/>
        <dbReference type="ChEBI" id="CHEBI:456216"/>
        <dbReference type="EC" id="2.7.11.1"/>
    </reaction>
</comment>
<dbReference type="InterPro" id="IPR051334">
    <property type="entry name" value="SRPK"/>
</dbReference>
<dbReference type="SUPFAM" id="SSF56112">
    <property type="entry name" value="Protein kinase-like (PK-like)"/>
    <property type="match status" value="1"/>
</dbReference>
<evidence type="ECO:0000256" key="5">
    <source>
        <dbReference type="ARBA" id="ARBA00022777"/>
    </source>
</evidence>
<dbReference type="PROSITE" id="PS50011">
    <property type="entry name" value="PROTEIN_KINASE_DOM"/>
    <property type="match status" value="1"/>
</dbReference>
<dbReference type="GO" id="GO:0050684">
    <property type="term" value="P:regulation of mRNA processing"/>
    <property type="evidence" value="ECO:0007669"/>
    <property type="project" value="TreeGrafter"/>
</dbReference>
<evidence type="ECO:0000256" key="3">
    <source>
        <dbReference type="ARBA" id="ARBA00022679"/>
    </source>
</evidence>
<evidence type="ECO:0000256" key="6">
    <source>
        <dbReference type="ARBA" id="ARBA00022840"/>
    </source>
</evidence>
<gene>
    <name evidence="11" type="ORF">SPI_05893</name>
</gene>
<dbReference type="PANTHER" id="PTHR47634:SF9">
    <property type="entry name" value="PROTEIN KINASE DOMAIN-CONTAINING PROTEIN-RELATED"/>
    <property type="match status" value="1"/>
</dbReference>
<dbReference type="GO" id="GO:0005524">
    <property type="term" value="F:ATP binding"/>
    <property type="evidence" value="ECO:0007669"/>
    <property type="project" value="UniProtKB-UniRule"/>
</dbReference>
<dbReference type="Proteomes" id="UP000076874">
    <property type="component" value="Unassembled WGS sequence"/>
</dbReference>
<dbReference type="InterPro" id="IPR000719">
    <property type="entry name" value="Prot_kinase_dom"/>
</dbReference>
<dbReference type="Gene3D" id="3.30.200.20">
    <property type="entry name" value="Phosphorylase Kinase, domain 1"/>
    <property type="match status" value="1"/>
</dbReference>
<dbReference type="PANTHER" id="PTHR47634">
    <property type="entry name" value="PROTEIN KINASE DOMAIN-CONTAINING PROTEIN-RELATED"/>
    <property type="match status" value="1"/>
</dbReference>
<evidence type="ECO:0000313" key="11">
    <source>
        <dbReference type="EMBL" id="OAA59695.1"/>
    </source>
</evidence>
<organism evidence="11 12">
    <name type="scientific">Niveomyces insectorum RCEF 264</name>
    <dbReference type="NCBI Taxonomy" id="1081102"/>
    <lineage>
        <taxon>Eukaryota</taxon>
        <taxon>Fungi</taxon>
        <taxon>Dikarya</taxon>
        <taxon>Ascomycota</taxon>
        <taxon>Pezizomycotina</taxon>
        <taxon>Sordariomycetes</taxon>
        <taxon>Hypocreomycetidae</taxon>
        <taxon>Hypocreales</taxon>
        <taxon>Cordycipitaceae</taxon>
        <taxon>Niveomyces</taxon>
    </lineage>
</organism>
<evidence type="ECO:0000259" key="10">
    <source>
        <dbReference type="PROSITE" id="PS50011"/>
    </source>
</evidence>
<keyword evidence="12" id="KW-1185">Reference proteome</keyword>
<keyword evidence="4 9" id="KW-0547">Nucleotide-binding</keyword>
<accession>A0A167SK54</accession>
<proteinExistence type="predicted"/>
<keyword evidence="2" id="KW-0723">Serine/threonine-protein kinase</keyword>
<dbReference type="InterPro" id="IPR011009">
    <property type="entry name" value="Kinase-like_dom_sf"/>
</dbReference>
<keyword evidence="6 9" id="KW-0067">ATP-binding</keyword>
<dbReference type="AlphaFoldDB" id="A0A167SK54"/>
<sequence length="470" mass="52124">MSVSPPPTPPPRPPERGERRFKRINTPCEWVEDYYPGSYHPVDVGDTIYGGRYKVIRKLGYGSFSTVWLVHDLDKANYVAVKILVAKASEGNGDLQEEKIYRHLSRPANEQTTVNRYITQLLDTFVLKGPNGEHKCMVFEPMGPTANTMVEELPEFNPQMYGMKVRYPVWMAKQILRGALEALQFLHAQGIAHGDFQPGNILFPLRAGGHGHSDGRGRGSSSSCLDGVAEATLWQTDNANATFRGSISPPVVRLDGKVDRWAPKHLYVPQPLTAFTDYGPGFRVKLSDLGGAYFVSEPPDEIVTPTGLSAPELIFQKSVPPTVDGRMLDIWSVGCLVFELVTGCQLFCIPYSMREDADDSHLLSLSHILGPLPDHLFARWPRSSLYFTTDNAGKRTLFNRALGGVGPGQEPLILPTPTMEDMFDEAAPEVGSTAEAQQIKSLVRRILQYDPSQRPTAAEILQDPWFAEAN</sequence>
<protein>
    <recommendedName>
        <fullName evidence="1">non-specific serine/threonine protein kinase</fullName>
        <ecNumber evidence="1">2.7.11.1</ecNumber>
    </recommendedName>
</protein>
<dbReference type="Gene3D" id="1.10.510.10">
    <property type="entry name" value="Transferase(Phosphotransferase) domain 1"/>
    <property type="match status" value="1"/>
</dbReference>
<dbReference type="EC" id="2.7.11.1" evidence="1"/>
<keyword evidence="3" id="KW-0808">Transferase</keyword>
<keyword evidence="5 11" id="KW-0418">Kinase</keyword>
<evidence type="ECO:0000256" key="7">
    <source>
        <dbReference type="ARBA" id="ARBA00047899"/>
    </source>
</evidence>
<dbReference type="STRING" id="1081102.A0A167SK54"/>